<dbReference type="PROSITE" id="PS50088">
    <property type="entry name" value="ANK_REPEAT"/>
    <property type="match status" value="1"/>
</dbReference>
<dbReference type="InterPro" id="IPR036770">
    <property type="entry name" value="Ankyrin_rpt-contain_sf"/>
</dbReference>
<sequence length="261" mass="29014">MEAVAAFGLAVNAMQLLDYTAKSIAVVTQKLSAEEDLILAQICGSSLALARELLELSHGYCKGAAGVSGKLRLVLDAFRTLKLEKKVVRLQGRMMTKRLLFQVWLQWNQYEGADRFADDDFMQSPTLAWQAIFLGKRSPEVSESLGQLFPVDDEDDWEFSPLHTSVLGLVKYTVRDILQLGNPLDVNRRDSYGRTPLHWTAFRGDATAVELLLDTGADVDEQDFQKTTPLQLASESGVARMSLSCRGELTQISQMHEGNLC</sequence>
<accession>A0A2N3MXI3</accession>
<dbReference type="SMART" id="SM00248">
    <property type="entry name" value="ANK"/>
    <property type="match status" value="2"/>
</dbReference>
<dbReference type="OrthoDB" id="341259at2759"/>
<keyword evidence="1" id="KW-0677">Repeat</keyword>
<keyword evidence="2 3" id="KW-0040">ANK repeat</keyword>
<dbReference type="PANTHER" id="PTHR24171:SF8">
    <property type="entry name" value="BRCA1-ASSOCIATED RING DOMAIN PROTEIN 1"/>
    <property type="match status" value="1"/>
</dbReference>
<dbReference type="Pfam" id="PF12796">
    <property type="entry name" value="Ank_2"/>
    <property type="match status" value="1"/>
</dbReference>
<comment type="caution">
    <text evidence="4">The sequence shown here is derived from an EMBL/GenBank/DDBJ whole genome shotgun (WGS) entry which is preliminary data.</text>
</comment>
<dbReference type="InParanoid" id="A0A2N3MXI3"/>
<dbReference type="AlphaFoldDB" id="A0A2N3MXI3"/>
<evidence type="ECO:0000313" key="5">
    <source>
        <dbReference type="Proteomes" id="UP000233524"/>
    </source>
</evidence>
<dbReference type="VEuPathDB" id="FungiDB:jhhlp_008255"/>
<evidence type="ECO:0000256" key="2">
    <source>
        <dbReference type="ARBA" id="ARBA00023043"/>
    </source>
</evidence>
<name>A0A2N3MXI3_9PEZI</name>
<keyword evidence="5" id="KW-1185">Reference proteome</keyword>
<protein>
    <submittedName>
        <fullName evidence="4">Uncharacterized protein</fullName>
    </submittedName>
</protein>
<reference evidence="4 5" key="1">
    <citation type="journal article" date="2017" name="G3 (Bethesda)">
        <title>First Draft Genome Sequence of the Pathogenic Fungus Lomentospora prolificans (Formerly Scedosporium prolificans).</title>
        <authorList>
            <person name="Luo R."/>
            <person name="Zimin A."/>
            <person name="Workman R."/>
            <person name="Fan Y."/>
            <person name="Pertea G."/>
            <person name="Grossman N."/>
            <person name="Wear M.P."/>
            <person name="Jia B."/>
            <person name="Miller H."/>
            <person name="Casadevall A."/>
            <person name="Timp W."/>
            <person name="Zhang S.X."/>
            <person name="Salzberg S.L."/>
        </authorList>
    </citation>
    <scope>NUCLEOTIDE SEQUENCE [LARGE SCALE GENOMIC DNA]</scope>
    <source>
        <strain evidence="4 5">JHH-5317</strain>
    </source>
</reference>
<dbReference type="PANTHER" id="PTHR24171">
    <property type="entry name" value="ANKYRIN REPEAT DOMAIN-CONTAINING PROTEIN 39-RELATED"/>
    <property type="match status" value="1"/>
</dbReference>
<dbReference type="PROSITE" id="PS50297">
    <property type="entry name" value="ANK_REP_REGION"/>
    <property type="match status" value="1"/>
</dbReference>
<dbReference type="GO" id="GO:0085020">
    <property type="term" value="P:protein K6-linked ubiquitination"/>
    <property type="evidence" value="ECO:0007669"/>
    <property type="project" value="TreeGrafter"/>
</dbReference>
<evidence type="ECO:0000256" key="3">
    <source>
        <dbReference type="PROSITE-ProRule" id="PRU00023"/>
    </source>
</evidence>
<dbReference type="InterPro" id="IPR002110">
    <property type="entry name" value="Ankyrin_rpt"/>
</dbReference>
<dbReference type="SUPFAM" id="SSF48403">
    <property type="entry name" value="Ankyrin repeat"/>
    <property type="match status" value="1"/>
</dbReference>
<feature type="repeat" description="ANK" evidence="3">
    <location>
        <begin position="192"/>
        <end position="224"/>
    </location>
</feature>
<proteinExistence type="predicted"/>
<organism evidence="4 5">
    <name type="scientific">Lomentospora prolificans</name>
    <dbReference type="NCBI Taxonomy" id="41688"/>
    <lineage>
        <taxon>Eukaryota</taxon>
        <taxon>Fungi</taxon>
        <taxon>Dikarya</taxon>
        <taxon>Ascomycota</taxon>
        <taxon>Pezizomycotina</taxon>
        <taxon>Sordariomycetes</taxon>
        <taxon>Hypocreomycetidae</taxon>
        <taxon>Microascales</taxon>
        <taxon>Microascaceae</taxon>
        <taxon>Lomentospora</taxon>
    </lineage>
</organism>
<dbReference type="Gene3D" id="1.25.40.20">
    <property type="entry name" value="Ankyrin repeat-containing domain"/>
    <property type="match status" value="1"/>
</dbReference>
<dbReference type="Proteomes" id="UP000233524">
    <property type="component" value="Unassembled WGS sequence"/>
</dbReference>
<evidence type="ECO:0000313" key="4">
    <source>
        <dbReference type="EMBL" id="PKS04891.1"/>
    </source>
</evidence>
<evidence type="ECO:0000256" key="1">
    <source>
        <dbReference type="ARBA" id="ARBA00022737"/>
    </source>
</evidence>
<dbReference type="EMBL" id="NLAX01001623">
    <property type="protein sequence ID" value="PKS04891.1"/>
    <property type="molecule type" value="Genomic_DNA"/>
</dbReference>
<dbReference type="STRING" id="41688.A0A2N3MXI3"/>
<gene>
    <name evidence="4" type="ORF">jhhlp_008255</name>
</gene>
<dbReference type="GO" id="GO:0004842">
    <property type="term" value="F:ubiquitin-protein transferase activity"/>
    <property type="evidence" value="ECO:0007669"/>
    <property type="project" value="TreeGrafter"/>
</dbReference>